<reference evidence="3" key="1">
    <citation type="submission" date="2005-08" db="EMBL/GenBank/DDBJ databases">
        <title>Complete sequence of Chromosome1 of Ralstonia eutropha JMP134.</title>
        <authorList>
            <person name="Copeland A."/>
            <person name="Lucas S."/>
            <person name="Lapidus A."/>
            <person name="Barry K."/>
            <person name="Detter J.C."/>
            <person name="Glavina T."/>
            <person name="Hammon N."/>
            <person name="Israni S."/>
            <person name="Pitluck S."/>
            <person name="Goltsman E."/>
            <person name="Martinez M."/>
            <person name="Schmutz J."/>
            <person name="Larimer F."/>
            <person name="Land M."/>
            <person name="Lykidis A."/>
            <person name="Richardson P."/>
        </authorList>
    </citation>
    <scope>NUCLEOTIDE SEQUENCE</scope>
    <source>
        <strain evidence="3">JMP134</strain>
    </source>
</reference>
<sequence>MKSMCPPQDTQLTTPKETEAQMNEVSLTIPEIGLIAGTRAAGAAGLALLLSNRMNPEQRRAIGWTLLAVGVVTTVPLLAQVLGKRQAYKCHDDS</sequence>
<dbReference type="HOGENOM" id="CLU_185093_0_0_4"/>
<feature type="transmembrane region" description="Helical" evidence="2">
    <location>
        <begin position="62"/>
        <end position="82"/>
    </location>
</feature>
<dbReference type="AlphaFoldDB" id="Q471C5"/>
<proteinExistence type="predicted"/>
<accession>Q471C5</accession>
<keyword evidence="2" id="KW-0472">Membrane</keyword>
<dbReference type="EMBL" id="CP000090">
    <property type="protein sequence ID" value="AAZ61008.1"/>
    <property type="molecule type" value="Genomic_DNA"/>
</dbReference>
<gene>
    <name evidence="3" type="ordered locus">Reut_A1642</name>
</gene>
<dbReference type="KEGG" id="reu:Reut_A1642"/>
<evidence type="ECO:0008006" key="4">
    <source>
        <dbReference type="Google" id="ProtNLM"/>
    </source>
</evidence>
<dbReference type="eggNOG" id="ENOG5033J3U">
    <property type="taxonomic scope" value="Bacteria"/>
</dbReference>
<evidence type="ECO:0000313" key="3">
    <source>
        <dbReference type="EMBL" id="AAZ61008.1"/>
    </source>
</evidence>
<organism evidence="3">
    <name type="scientific">Cupriavidus pinatubonensis (strain JMP 134 / LMG 1197)</name>
    <name type="common">Cupriavidus necator (strain JMP 134)</name>
    <dbReference type="NCBI Taxonomy" id="264198"/>
    <lineage>
        <taxon>Bacteria</taxon>
        <taxon>Pseudomonadati</taxon>
        <taxon>Pseudomonadota</taxon>
        <taxon>Betaproteobacteria</taxon>
        <taxon>Burkholderiales</taxon>
        <taxon>Burkholderiaceae</taxon>
        <taxon>Cupriavidus</taxon>
    </lineage>
</organism>
<feature type="region of interest" description="Disordered" evidence="1">
    <location>
        <begin position="1"/>
        <end position="21"/>
    </location>
</feature>
<name>Q471C5_CUPPJ</name>
<evidence type="ECO:0000256" key="1">
    <source>
        <dbReference type="SAM" id="MobiDB-lite"/>
    </source>
</evidence>
<protein>
    <recommendedName>
        <fullName evidence="4">Transmembrane protein</fullName>
    </recommendedName>
</protein>
<evidence type="ECO:0000256" key="2">
    <source>
        <dbReference type="SAM" id="Phobius"/>
    </source>
</evidence>
<feature type="compositionally biased region" description="Polar residues" evidence="1">
    <location>
        <begin position="8"/>
        <end position="21"/>
    </location>
</feature>
<keyword evidence="2" id="KW-0812">Transmembrane</keyword>
<keyword evidence="2" id="KW-1133">Transmembrane helix</keyword>
<dbReference type="STRING" id="264198.Reut_A1642"/>